<dbReference type="EMBL" id="GG671811">
    <property type="protein sequence ID" value="EER18186.1"/>
    <property type="molecule type" value="Genomic_DNA"/>
</dbReference>
<dbReference type="OrthoDB" id="6146569at2759"/>
<dbReference type="Proteomes" id="UP000007800">
    <property type="component" value="Unassembled WGS sequence"/>
</dbReference>
<feature type="domain" description="DUF7869" evidence="2">
    <location>
        <begin position="46"/>
        <end position="230"/>
    </location>
</feature>
<dbReference type="PANTHER" id="PTHR33153">
    <property type="entry name" value="MYND-TYPE DOMAIN-CONTAINING PROTEIN"/>
    <property type="match status" value="1"/>
</dbReference>
<gene>
    <name evidence="3" type="ORF">Pmar_PMAR005091</name>
</gene>
<evidence type="ECO:0000259" key="2">
    <source>
        <dbReference type="Pfam" id="PF25273"/>
    </source>
</evidence>
<dbReference type="AlphaFoldDB" id="C5KAL0"/>
<protein>
    <recommendedName>
        <fullName evidence="2">DUF7869 domain-containing protein</fullName>
    </recommendedName>
</protein>
<feature type="compositionally biased region" description="Polar residues" evidence="1">
    <location>
        <begin position="316"/>
        <end position="331"/>
    </location>
</feature>
<evidence type="ECO:0000313" key="3">
    <source>
        <dbReference type="EMBL" id="EER18186.1"/>
    </source>
</evidence>
<dbReference type="Pfam" id="PF25273">
    <property type="entry name" value="DUF7869"/>
    <property type="match status" value="1"/>
</dbReference>
<dbReference type="InParanoid" id="C5KAL0"/>
<reference evidence="3 4" key="1">
    <citation type="submission" date="2008-07" db="EMBL/GenBank/DDBJ databases">
        <authorList>
            <person name="El-Sayed N."/>
            <person name="Caler E."/>
            <person name="Inman J."/>
            <person name="Amedeo P."/>
            <person name="Hass B."/>
            <person name="Wortman J."/>
        </authorList>
    </citation>
    <scope>NUCLEOTIDE SEQUENCE [LARGE SCALE GENOMIC DNA]</scope>
    <source>
        <strain evidence="4">ATCC 50983 / TXsc</strain>
    </source>
</reference>
<sequence length="585" mass="65472">MARFTLHLDAVKKQRSVYYDLKMKAIQNPEEVLTIIADGPDQFLTRGANMVIESFERTLAILRDTDGLPRSGFVHVQLDNPTGENKNRFVFGYFAEKVSEGLLRRVDFGFLPPGHTHEDVDMRHFQYGCALKETKFVDGNTICDIFKKKMVGHTTKEPTQAEMASRKVMNTPMGRETLNPHATTMYHVRDWKARLEPYVPAVKGITTAYSFRIEKDSNSGDVVIYYKKTMSDEIWLGPQVFLQSGTLDGIAEPLSEAAHSHKHDPIAAEGLKKLSKEHPLLFSQKDIAHAVQLQLGTYSYLAHEDTLARLPRFNLPTRSEPSGTRSQNSFECLSGKPPRKRQKLQKNTELRPAGQLRGTTIIGKSASEDSDARALFESMKGRELKYTKLARVVVRGDGEGRTTKSTLNCRRCLPSGKVLTLSELREDELPRVGLFAFVHTEDGLHELVDRRCPAIGCVVSTPSWTADRTPPGKRGEASISIHWYSYDEKLLRKHGTHTLSRGTLQQMCIQKCEGKNKKASTSKISTSHPWIDDVPADSLVAWNISLTRGKRLTRVAIEFLERLGIQGLSDCGGDYPLSSGVSASD</sequence>
<feature type="region of interest" description="Disordered" evidence="1">
    <location>
        <begin position="313"/>
        <end position="363"/>
    </location>
</feature>
<dbReference type="InterPro" id="IPR057191">
    <property type="entry name" value="DUF7869"/>
</dbReference>
<organism evidence="4">
    <name type="scientific">Perkinsus marinus (strain ATCC 50983 / TXsc)</name>
    <dbReference type="NCBI Taxonomy" id="423536"/>
    <lineage>
        <taxon>Eukaryota</taxon>
        <taxon>Sar</taxon>
        <taxon>Alveolata</taxon>
        <taxon>Perkinsozoa</taxon>
        <taxon>Perkinsea</taxon>
        <taxon>Perkinsida</taxon>
        <taxon>Perkinsidae</taxon>
        <taxon>Perkinsus</taxon>
    </lineage>
</organism>
<keyword evidence="4" id="KW-1185">Reference proteome</keyword>
<accession>C5KAL0</accession>
<evidence type="ECO:0000313" key="4">
    <source>
        <dbReference type="Proteomes" id="UP000007800"/>
    </source>
</evidence>
<dbReference type="PANTHER" id="PTHR33153:SF3">
    <property type="entry name" value="TRAFFICKING PROTEIN PARTICLE COMPLEX SUBUNIT 11 DOMAIN-CONTAINING PROTEIN"/>
    <property type="match status" value="1"/>
</dbReference>
<evidence type="ECO:0000256" key="1">
    <source>
        <dbReference type="SAM" id="MobiDB-lite"/>
    </source>
</evidence>
<dbReference type="RefSeq" id="XP_002786390.1">
    <property type="nucleotide sequence ID" value="XM_002786344.1"/>
</dbReference>
<proteinExistence type="predicted"/>
<name>C5KAL0_PERM5</name>
<dbReference type="GeneID" id="9048764"/>
<dbReference type="OMA" id="GNTICDI"/>